<gene>
    <name evidence="1" type="ORF">PsYK624_065290</name>
</gene>
<name>A0A9P3G8S7_9APHY</name>
<sequence>MHFSRYDDFPLDGPLVARVKNRYKLQHLALRNVGGPGDIRNLWKLLSMFKTIDTLQLTAMNMPLEPVEKCGSFPWHLQVRRLELHTSTTIGVCYWLMSLYWTKMGSKLEEIRVTGQNHIDLMAVSSTVEHCFRTLRQIDLGFSPAVYNPALVGLSNGVDSTHGALLSEDDTRAWCFKIIRVPWECIRFEICTKLRIFRVALPGRLLSGWLELLQHLPDRVEAIGVQYLHFTDPNEEQWRLSTVPRSRWTGLDKLPDRLFKLHTVEFDGFACLESSAGRKKYTLRSLLPSLNSMGMLKTLESAFEKSRANASKAGGGGM</sequence>
<keyword evidence="2" id="KW-1185">Reference proteome</keyword>
<evidence type="ECO:0000313" key="2">
    <source>
        <dbReference type="Proteomes" id="UP000703269"/>
    </source>
</evidence>
<accession>A0A9P3G8S7</accession>
<dbReference type="AlphaFoldDB" id="A0A9P3G8S7"/>
<evidence type="ECO:0000313" key="1">
    <source>
        <dbReference type="EMBL" id="GJE90398.1"/>
    </source>
</evidence>
<dbReference type="Proteomes" id="UP000703269">
    <property type="component" value="Unassembled WGS sequence"/>
</dbReference>
<dbReference type="EMBL" id="BPQB01000016">
    <property type="protein sequence ID" value="GJE90398.1"/>
    <property type="molecule type" value="Genomic_DNA"/>
</dbReference>
<reference evidence="1 2" key="1">
    <citation type="submission" date="2021-08" db="EMBL/GenBank/DDBJ databases">
        <title>Draft Genome Sequence of Phanerochaete sordida strain YK-624.</title>
        <authorList>
            <person name="Mori T."/>
            <person name="Dohra H."/>
            <person name="Suzuki T."/>
            <person name="Kawagishi H."/>
            <person name="Hirai H."/>
        </authorList>
    </citation>
    <scope>NUCLEOTIDE SEQUENCE [LARGE SCALE GENOMIC DNA]</scope>
    <source>
        <strain evidence="1 2">YK-624</strain>
    </source>
</reference>
<organism evidence="1 2">
    <name type="scientific">Phanerochaete sordida</name>
    <dbReference type="NCBI Taxonomy" id="48140"/>
    <lineage>
        <taxon>Eukaryota</taxon>
        <taxon>Fungi</taxon>
        <taxon>Dikarya</taxon>
        <taxon>Basidiomycota</taxon>
        <taxon>Agaricomycotina</taxon>
        <taxon>Agaricomycetes</taxon>
        <taxon>Polyporales</taxon>
        <taxon>Phanerochaetaceae</taxon>
        <taxon>Phanerochaete</taxon>
    </lineage>
</organism>
<proteinExistence type="predicted"/>
<comment type="caution">
    <text evidence="1">The sequence shown here is derived from an EMBL/GenBank/DDBJ whole genome shotgun (WGS) entry which is preliminary data.</text>
</comment>
<protein>
    <submittedName>
        <fullName evidence="1">Uncharacterized protein</fullName>
    </submittedName>
</protein>